<feature type="transmembrane region" description="Helical" evidence="12">
    <location>
        <begin position="919"/>
        <end position="942"/>
    </location>
</feature>
<name>A0A066VXB1_TILAU</name>
<dbReference type="GO" id="GO:0005789">
    <property type="term" value="C:endoplasmic reticulum membrane"/>
    <property type="evidence" value="ECO:0007669"/>
    <property type="project" value="UniProtKB-SubCell"/>
</dbReference>
<keyword evidence="10" id="KW-0325">Glycoprotein</keyword>
<feature type="region of interest" description="Disordered" evidence="11">
    <location>
        <begin position="957"/>
        <end position="976"/>
    </location>
</feature>
<dbReference type="CDD" id="cd16023">
    <property type="entry name" value="GPI_EPT_3"/>
    <property type="match status" value="1"/>
</dbReference>
<feature type="transmembrane region" description="Helical" evidence="12">
    <location>
        <begin position="596"/>
        <end position="616"/>
    </location>
</feature>
<evidence type="ECO:0000256" key="9">
    <source>
        <dbReference type="ARBA" id="ARBA00023136"/>
    </source>
</evidence>
<evidence type="ECO:0000256" key="12">
    <source>
        <dbReference type="SAM" id="Phobius"/>
    </source>
</evidence>
<dbReference type="EMBL" id="JMSN01000047">
    <property type="protein sequence ID" value="KDN44908.1"/>
    <property type="molecule type" value="Genomic_DNA"/>
</dbReference>
<reference evidence="13 14" key="1">
    <citation type="submission" date="2014-05" db="EMBL/GenBank/DDBJ databases">
        <title>Draft genome sequence of a rare smut relative, Tilletiaria anomala UBC 951.</title>
        <authorList>
            <consortium name="DOE Joint Genome Institute"/>
            <person name="Toome M."/>
            <person name="Kuo A."/>
            <person name="Henrissat B."/>
            <person name="Lipzen A."/>
            <person name="Tritt A."/>
            <person name="Yoshinaga Y."/>
            <person name="Zane M."/>
            <person name="Barry K."/>
            <person name="Grigoriev I.V."/>
            <person name="Spatafora J.W."/>
            <person name="Aimea M.C."/>
        </authorList>
    </citation>
    <scope>NUCLEOTIDE SEQUENCE [LARGE SCALE GENOMIC DNA]</scope>
    <source>
        <strain evidence="13 14">UBC 951</strain>
    </source>
</reference>
<evidence type="ECO:0000256" key="6">
    <source>
        <dbReference type="ARBA" id="ARBA00022692"/>
    </source>
</evidence>
<keyword evidence="7" id="KW-0256">Endoplasmic reticulum</keyword>
<dbReference type="InterPro" id="IPR037675">
    <property type="entry name" value="PIG-O_N"/>
</dbReference>
<sequence length="1247" mass="134345">MLSSADSKRLLINPQAAAIAEQEECEARAFNAGIEQLKRQATHGRGDHPHDDEASSHSSHSSHSSYAARHGMAGVRPPAPILPPLFQVISTLAFLFAIQALGLYFFTKGFLLTRIELDGVSTCPPTPSFETGADESIECTLPPRYGRSLIFVVDALRYDFIAPGPGTAEEGSASWPYDPQVHAVVTTVDTLLHNEPRNALVAHFVADPPTTTLQRLKALMTGVLPTFIDAGANFGATEIAEDNLLAQHRRKLLTSTVTASSPNATVTHVGMGFMGDDTWMSVFPSAFDSGWTWPYDSFNVEDLDTVDAGVKAHLQHFLQAPNATMKDWRLLVAHNLGLDHAGHRYGPSHPELTRKLTELNDQLAFILEHLPDDALFILMGDHGMDAHGDHGGDGELETGAALLIYSKKAWQAADEGDATTRFLQRRRANLVTRHSEYAQELDSEPLYRPFRPLAPPSNATTSSVRPSPPLHRSIPQIDFVPSFALLHGLPIPFNSLGTVIPELFPGDLFLRALRANAHQIKRYLVQYESKSPDFKRFREELHEAWSKAVATDKQRSAGADDGLTREAHEDAAIDAYYAFNRLALARAKQVWARFDFAFMGAGLLLLATSIVAALRLQSALAVVVWEDASGYVAHPAVTTAQSPATALERVGMRVRRAAIVGLRAGTPIGIALAAGLWAAQRQGAVQVDLNIYGAPLVLASIALTATAASILSSSATAIKSSCVPSFSTAITILLIMLHAASIGSNSFLVWEDRATGWLLQTVLLLRGVRAMRAPTTVARAKMGVLVAIAMIATRAMISIRVCREEQAPNCETTFYAQRLTSTSAGDSPSPAGLGGNAAEGSTTVNSLLSSVLAYASAYLLPHAAQLLLTVVQSNTKLMKLFFSWIIRPSLMMGSGYWMLDTLLTQEWVHSNDKRVIGLATWGKLALARSTLCFLLSCIIIIWPSSPLPLELKVEDANGAQTQGPSPAPPVQQHVNSGPKQRATIVGLRNVMGSSYLILFFFIFGLQYLVAQPMGQVAASLSLLALLCLVDIGASEAILSHTPQSLTPSDAVAGAAARQDAPPSPAGPLQILSLALLGHLTFFSTGHQAVLPSIQWRTAFVGYRQVTQPFSGMLVALNSFGPLTILPGLSIPLVVMWQQAPRPRGASAAPMPTMNYLLRAGLLLLVWQSCMTLASCVFAAGFRRHLMLFKIWAPRFMLAGVSLVGVHIMLILGILAAGIIMSKTAQTLGTDFACVQEPQAKSTPAEAN</sequence>
<dbReference type="HOGENOM" id="CLU_004298_1_0_1"/>
<evidence type="ECO:0000256" key="4">
    <source>
        <dbReference type="ARBA" id="ARBA00022502"/>
    </source>
</evidence>
<feature type="transmembrane region" description="Helical" evidence="12">
    <location>
        <begin position="990"/>
        <end position="1010"/>
    </location>
</feature>
<gene>
    <name evidence="13" type="ORF">K437DRAFT_274428</name>
</gene>
<feature type="transmembrane region" description="Helical" evidence="12">
    <location>
        <begin position="723"/>
        <end position="742"/>
    </location>
</feature>
<evidence type="ECO:0000256" key="3">
    <source>
        <dbReference type="ARBA" id="ARBA00008695"/>
    </source>
</evidence>
<feature type="transmembrane region" description="Helical" evidence="12">
    <location>
        <begin position="659"/>
        <end position="679"/>
    </location>
</feature>
<feature type="transmembrane region" description="Helical" evidence="12">
    <location>
        <begin position="1113"/>
        <end position="1136"/>
    </location>
</feature>
<dbReference type="GO" id="GO:0006506">
    <property type="term" value="P:GPI anchor biosynthetic process"/>
    <property type="evidence" value="ECO:0007669"/>
    <property type="project" value="UniProtKB-UniPathway"/>
</dbReference>
<dbReference type="RefSeq" id="XP_013242975.1">
    <property type="nucleotide sequence ID" value="XM_013387521.1"/>
</dbReference>
<evidence type="ECO:0000256" key="1">
    <source>
        <dbReference type="ARBA" id="ARBA00004477"/>
    </source>
</evidence>
<organism evidence="13 14">
    <name type="scientific">Tilletiaria anomala (strain ATCC 24038 / CBS 436.72 / UBC 951)</name>
    <dbReference type="NCBI Taxonomy" id="1037660"/>
    <lineage>
        <taxon>Eukaryota</taxon>
        <taxon>Fungi</taxon>
        <taxon>Dikarya</taxon>
        <taxon>Basidiomycota</taxon>
        <taxon>Ustilaginomycotina</taxon>
        <taxon>Exobasidiomycetes</taxon>
        <taxon>Georgefischeriales</taxon>
        <taxon>Tilletiariaceae</taxon>
        <taxon>Tilletiaria</taxon>
    </lineage>
</organism>
<evidence type="ECO:0000256" key="7">
    <source>
        <dbReference type="ARBA" id="ARBA00022824"/>
    </source>
</evidence>
<protein>
    <submittedName>
        <fullName evidence="13">Uncharacterized protein</fullName>
    </submittedName>
</protein>
<dbReference type="STRING" id="1037660.A0A066VXB1"/>
<dbReference type="InterPro" id="IPR039524">
    <property type="entry name" value="PIGO/GPI13"/>
</dbReference>
<dbReference type="FunCoup" id="A0A066VXB1">
    <property type="interactions" value="133"/>
</dbReference>
<dbReference type="InterPro" id="IPR002591">
    <property type="entry name" value="Phosphodiest/P_Trfase"/>
</dbReference>
<evidence type="ECO:0000256" key="5">
    <source>
        <dbReference type="ARBA" id="ARBA00022679"/>
    </source>
</evidence>
<feature type="transmembrane region" description="Helical" evidence="12">
    <location>
        <begin position="1016"/>
        <end position="1038"/>
    </location>
</feature>
<dbReference type="InParanoid" id="A0A066VXB1"/>
<comment type="similarity">
    <text evidence="3">Belongs to the PIGG/PIGN/PIGO family. PIGO subfamily.</text>
</comment>
<feature type="transmembrane region" description="Helical" evidence="12">
    <location>
        <begin position="1156"/>
        <end position="1181"/>
    </location>
</feature>
<dbReference type="Proteomes" id="UP000027361">
    <property type="component" value="Unassembled WGS sequence"/>
</dbReference>
<evidence type="ECO:0000256" key="8">
    <source>
        <dbReference type="ARBA" id="ARBA00022989"/>
    </source>
</evidence>
<feature type="transmembrane region" description="Helical" evidence="12">
    <location>
        <begin position="85"/>
        <end position="106"/>
    </location>
</feature>
<dbReference type="Pfam" id="PF01663">
    <property type="entry name" value="Phosphodiest"/>
    <property type="match status" value="1"/>
</dbReference>
<dbReference type="PANTHER" id="PTHR23071:SF1">
    <property type="entry name" value="GPI ETHANOLAMINE PHOSPHATE TRANSFERASE 3"/>
    <property type="match status" value="1"/>
</dbReference>
<keyword evidence="8 12" id="KW-1133">Transmembrane helix</keyword>
<keyword evidence="14" id="KW-1185">Reference proteome</keyword>
<dbReference type="InterPro" id="IPR017850">
    <property type="entry name" value="Alkaline_phosphatase_core_sf"/>
</dbReference>
<evidence type="ECO:0000313" key="14">
    <source>
        <dbReference type="Proteomes" id="UP000027361"/>
    </source>
</evidence>
<comment type="subcellular location">
    <subcellularLocation>
        <location evidence="1">Endoplasmic reticulum membrane</location>
        <topology evidence="1">Multi-pass membrane protein</topology>
    </subcellularLocation>
</comment>
<dbReference type="SUPFAM" id="SSF53649">
    <property type="entry name" value="Alkaline phosphatase-like"/>
    <property type="match status" value="1"/>
</dbReference>
<evidence type="ECO:0000256" key="2">
    <source>
        <dbReference type="ARBA" id="ARBA00004687"/>
    </source>
</evidence>
<dbReference type="GO" id="GO:0051377">
    <property type="term" value="F:mannose-ethanolamine phosphotransferase activity"/>
    <property type="evidence" value="ECO:0007669"/>
    <property type="project" value="InterPro"/>
</dbReference>
<keyword evidence="4" id="KW-0337">GPI-anchor biosynthesis</keyword>
<feature type="compositionally biased region" description="Low complexity" evidence="11">
    <location>
        <begin position="56"/>
        <end position="65"/>
    </location>
</feature>
<evidence type="ECO:0000313" key="13">
    <source>
        <dbReference type="EMBL" id="KDN44908.1"/>
    </source>
</evidence>
<comment type="caution">
    <text evidence="13">The sequence shown here is derived from an EMBL/GenBank/DDBJ whole genome shotgun (WGS) entry which is preliminary data.</text>
</comment>
<feature type="compositionally biased region" description="Basic and acidic residues" evidence="11">
    <location>
        <begin position="44"/>
        <end position="55"/>
    </location>
</feature>
<evidence type="ECO:0000256" key="10">
    <source>
        <dbReference type="ARBA" id="ARBA00023180"/>
    </source>
</evidence>
<feature type="region of interest" description="Disordered" evidence="11">
    <location>
        <begin position="40"/>
        <end position="69"/>
    </location>
</feature>
<feature type="transmembrane region" description="Helical" evidence="12">
    <location>
        <begin position="1193"/>
        <end position="1220"/>
    </location>
</feature>
<dbReference type="OrthoDB" id="272139at2759"/>
<feature type="transmembrane region" description="Helical" evidence="12">
    <location>
        <begin position="783"/>
        <end position="801"/>
    </location>
</feature>
<dbReference type="GeneID" id="25266527"/>
<dbReference type="AlphaFoldDB" id="A0A066VXB1"/>
<dbReference type="Gene3D" id="3.40.720.10">
    <property type="entry name" value="Alkaline Phosphatase, subunit A"/>
    <property type="match status" value="1"/>
</dbReference>
<dbReference type="PANTHER" id="PTHR23071">
    <property type="entry name" value="PHOSPHATIDYLINOSITOL GLYCAN"/>
    <property type="match status" value="1"/>
</dbReference>
<keyword evidence="9 12" id="KW-0472">Membrane</keyword>
<feature type="transmembrane region" description="Helical" evidence="12">
    <location>
        <begin position="691"/>
        <end position="711"/>
    </location>
</feature>
<comment type="pathway">
    <text evidence="2">Glycolipid biosynthesis; glycosylphosphatidylinositol-anchor biosynthesis.</text>
</comment>
<evidence type="ECO:0000256" key="11">
    <source>
        <dbReference type="SAM" id="MobiDB-lite"/>
    </source>
</evidence>
<keyword evidence="6 12" id="KW-0812">Transmembrane</keyword>
<dbReference type="OMA" id="YPSFDIF"/>
<dbReference type="UniPathway" id="UPA00196"/>
<proteinExistence type="inferred from homology"/>
<keyword evidence="5" id="KW-0808">Transferase</keyword>
<accession>A0A066VXB1</accession>